<evidence type="ECO:0000256" key="1">
    <source>
        <dbReference type="SAM" id="Phobius"/>
    </source>
</evidence>
<organism evidence="2 3">
    <name type="scientific">Candidatus Nomurabacteria bacterium RIFCSPLOWO2_01_FULL_39_17</name>
    <dbReference type="NCBI Taxonomy" id="1801770"/>
    <lineage>
        <taxon>Bacteria</taxon>
        <taxon>Candidatus Nomuraibacteriota</taxon>
    </lineage>
</organism>
<evidence type="ECO:0008006" key="4">
    <source>
        <dbReference type="Google" id="ProtNLM"/>
    </source>
</evidence>
<dbReference type="AlphaFoldDB" id="A0A1F6WWL8"/>
<keyword evidence="1" id="KW-0812">Transmembrane</keyword>
<accession>A0A1F6WWL8</accession>
<sequence length="117" mass="12965">MKAIAIKMKSYAGGINIVNNNNMQACMLNILLLSFGIFAFIYVLFLGNMVFNIVERKSLETNARVLSSEVGKLELAYLSISNKIDLTFSYSLGFTEAKAKFATRKSLGNLKLANNEI</sequence>
<gene>
    <name evidence="2" type="ORF">A3A01_02060</name>
</gene>
<evidence type="ECO:0000313" key="2">
    <source>
        <dbReference type="EMBL" id="OGI86263.1"/>
    </source>
</evidence>
<dbReference type="EMBL" id="MFUU01000006">
    <property type="protein sequence ID" value="OGI86263.1"/>
    <property type="molecule type" value="Genomic_DNA"/>
</dbReference>
<evidence type="ECO:0000313" key="3">
    <source>
        <dbReference type="Proteomes" id="UP000179352"/>
    </source>
</evidence>
<reference evidence="2 3" key="1">
    <citation type="journal article" date="2016" name="Nat. Commun.">
        <title>Thousands of microbial genomes shed light on interconnected biogeochemical processes in an aquifer system.</title>
        <authorList>
            <person name="Anantharaman K."/>
            <person name="Brown C.T."/>
            <person name="Hug L.A."/>
            <person name="Sharon I."/>
            <person name="Castelle C.J."/>
            <person name="Probst A.J."/>
            <person name="Thomas B.C."/>
            <person name="Singh A."/>
            <person name="Wilkins M.J."/>
            <person name="Karaoz U."/>
            <person name="Brodie E.L."/>
            <person name="Williams K.H."/>
            <person name="Hubbard S.S."/>
            <person name="Banfield J.F."/>
        </authorList>
    </citation>
    <scope>NUCLEOTIDE SEQUENCE [LARGE SCALE GENOMIC DNA]</scope>
</reference>
<feature type="transmembrane region" description="Helical" evidence="1">
    <location>
        <begin position="30"/>
        <end position="54"/>
    </location>
</feature>
<comment type="caution">
    <text evidence="2">The sequence shown here is derived from an EMBL/GenBank/DDBJ whole genome shotgun (WGS) entry which is preliminary data.</text>
</comment>
<keyword evidence="1" id="KW-1133">Transmembrane helix</keyword>
<protein>
    <recommendedName>
        <fullName evidence="4">Cell division protein FtsL</fullName>
    </recommendedName>
</protein>
<name>A0A1F6WWL8_9BACT</name>
<dbReference type="Proteomes" id="UP000179352">
    <property type="component" value="Unassembled WGS sequence"/>
</dbReference>
<proteinExistence type="predicted"/>
<keyword evidence="1" id="KW-0472">Membrane</keyword>
<dbReference type="STRING" id="1801770.A3A01_02060"/>